<evidence type="ECO:0000313" key="1">
    <source>
        <dbReference type="EMBL" id="KAI4571114.1"/>
    </source>
</evidence>
<evidence type="ECO:0000313" key="2">
    <source>
        <dbReference type="Proteomes" id="UP001057279"/>
    </source>
</evidence>
<protein>
    <submittedName>
        <fullName evidence="1">Uncharacterized protein</fullName>
    </submittedName>
</protein>
<accession>A0ACB9UHZ7</accession>
<sequence length="4559" mass="497644">MSRMLCQYVQQFGQKLVCRRPLEPIEESESPTAHLNILDLVVLGVGRSLGAGVYVLIGFIAKLIAGPSVVICFLVDSLSSVLFGLCYAELGARIPRFDSVYLHSYVILGQLCAFVIGWNLILSLFVGEMTGTACVAKAWSIAFDSLTGNHISQALEGTFSPYMPSALATFPDFVALGPLLLITGVLVLGVPVSAWIIKVFTSLNILIPIFMIVSGFIKGDLHNWQLTEQDYKNTSGASDISRTGGLGPLGSGGFVPFGFEGILHGAAVFFRSYFGFDVIVTKGREARNPQRSVPLSMVISIFICFLAYSAVSAALTLMVPYYQLHHYNPLPQAFFHVGWAPAGYVMAVVFLCTLLYSLLGAMFVLSRLICAMADDGLLFRGLGWIHAGTHRPIMAILASGTLAAIIALPFELRDIVEFMLIGIMLAYTFVAFSVLVLRYQADQNFSTSKKTEEETEMGPVIEESASGSIPEAGMSNFLKSLWFPASTIPTQKSGQIVYGCVFLLVLLLSILSLILAQWPRRVFSGDPVLTTVAVLLLLLITGVSVIIWRQPQDPSPLYFKVPALPVLPLVSIFVNIYLMVQITSGAWVQFGIWNAIGLPASVLRDVSAPAPHGLTSASLTDPVLQALLQGSMNGRVDPRFQSSTYRLPSVSVGASSEDMGATVIASSTMSRMVRQYVHQFGQKLVRRRGADTIKESDGLKIHLSATDLVFLGVGRNLGAGLYIVLGAVANYVTMGQLWAFVVGWNIILLFLIATACTARAWRYAFDSLTGDNVSQALEGTFPLHVPYLLAMYADFFALGLVLLLAGRRDLKPQRSISLISLLMCFLAYFAVSAALTLMVPYYQIHHHSPLPEAFLHVGWGPARYVVAVGVLCALTSSLLGDMFPMSRLIHAMAEDGLLFRGLARVYGHTKIPVVAIMSSGSLAGIMALLFEFSHIANLMAAVSLLAYSMVSFSVLVLRYQPDQNLSKNEKTEEETEMELVPVGSPLDSVPEAGTSNILKSLWFPTSTTPTQKSAQIVYGYAFLLVLLLSILSLVLAQWPRRVFSGDPVLTTVAMLLLLLITGVTAIIWRQPQSPSPLTFRVRDELTLPEGPCSACPPTGQHLCERLSDDADEHLDLDPLWHLECHWMLRQYVRQFRQGLVRKWPLEPREESESGRAPLSTLDLVTLGVCRTLGAGVYVLIGVITLLIAGPAIVICFLVVALCSVLSGLCYAEFWSYVPRSGSAYLYSIIAMGKLCAFIIGWNILLYLVAAASCVTRAWSYAFDSLIGNHISKALDRTFSPHMPSFLAPYPDFIALGLVLLMTGLLVLGARVTTLIIKVSTGLNLFVPIFMILSGFIKGDLHNWQLTEQDYKSNTSGSSSTFRPGGSSWDCPRSSYTFHLYFGVHGMVTAAKEAPNPQRSISLSLLVSIFIGFLAYSGVSAALTLMVPYYRIYPYSPLPQAFLQVGWGPAGYVVALVLLCTLSYSFLCAVLSMFELTRAMAADGLLFRALAQIHTRTGTAIMAILASGTLTGLTATLLRILDLVKLMSAGILPAYTLVAVSILVLRYQPDQILSKREKTKEGNEISDHEASLSEPVPEAGPLRILKSLWFPTSTTPNQISGQIVYGCASLLVLLLSILSLILAQWPRRVFSGDPGLTTVAVLLLLLITGVTVIIWRQPQDPTYLTFRGLPSLVFGQRSAPAVHDLPSASLTDPVLQALLQGSTDHSSSTPSRMRCQDLHQFGQKLVRRRLLEPTEDSESPTAPLKTLNLVAFGVASTLGAGVYILVGEVAMFIAGPAIVISFLVAALSSVLSGLCYAEFGTRVSWTGSAYLYSYISMGELWAFVTAWNLILSYVIGSGSVARAWSIAFGSLIGNHIFQALEGTFSPYMPYYLAKYPDFVALSLVLLLTGVLVLGARESVLVGKISTGINFLVLSFIILSGFIKGDLHNWKLTEQDYTLNTSESGDIYSLGPLGSGGFVPFYYDGILHGAALCFYSFVGFDDIVTKGEKAPNPHRSIPISIMSTVFICFLAYFGVSATLTLMVPYYQIQPDSPFPQAFVHVGWGPARYVVAVGILCFLLYRLQSSLFPVPQVIQEMAEDGLLFRGLSRTHARTKTPIMATVSSGILAGIMALLFEFSNLVDLMSIGHLLVYSLVAFFVLVLRYQPDWNLSKNEKTEDKIQMKPLVKENPLDSEPEAGSSKTLKSLWLPISIIPTQESAQIVYGCAFLLVLPLIILSLILAQWPSQLFSGDLVFTTVAVLLLLLTTGVTAIIWRQPQDPSPLPFRVPALPVLPLVSIFVNVYLMMQTTSGTWALFGIWNAIGEKAQNPQWSIRISIVVSVLICFVVYFGVSAALTLMVPHYQIHPDSPFLQAFLHVGWGPARYIVAVGILCALSSRSMPIHVSTSGSSRFLETLQVLPLGGLFHLELLFHFSHLMDLMSLRSLLANLVVDFSVLVLRYHSDQNLSKNQKTEEETEMELVVKERSLDSVLEASTLSFLKSLWFPPSTIPTRKSGQIVYGCAFLLVLLLIILSLILAQRPSQVFSGDPVLTTVAVLLLLLITGVTVIIWRQPQDPTALHFKIVAFSTMSTMLGQYLRQFGQKLVRRKPQFREEPESSETHPPNTLDLVVIGLDNMLGAGIYILIGGVAKYVAGPAIILFLLVAGLTTVLSGLCYVELAAGVERPGTVYFISYVTMGRLYAFISGWNLLLYLIIATACIAQAWSSTFDSLIGNHISEALGGTFSLQMPSFLASFPDFLALGLVLLLTGLLALRVYESTLIYKVFTGLNILVLSFIIVFGFIKGDLHNWKLMEQDYQLAAAGSGDAYSLGLRSSGRFGPFAFDAVLQGAATCFYAFVGFAGIVSAGSKASRPQWSMPLAVVISFFICFLVCFGVSAALTLMVPYYLIQLESPLPQAFICVGWDSAKYVVAVGTLCILLYSLLSIMFIMAQLTYAMAEDGLLFRGLAWIPAPTDARTIMIRTTNARIIVRTVAPTGTPIMAVLVPGTLAAVMALLFDFTDLVDLMSFHSLLAYFLVTFSVLVLRCQRAQNGSQEKREEETETNPEVEGGPLESEPEAGISGILKSLWFPPSTIPTWKSGRIVYGCASLLVLLLIILSLILYRWSSQVFSGDPVLTTVAVLLLLLITGVTVIIWRQPQNPSTLPFRVPAMPAVFLVSTSVNIYLMIQMTPRTWAQFGIWMAIADHSSSTPSRMRCQDLHQFGQKLVRRRLLEPAKDSESPTAPLNILNLVAFGVASTLGAGVYILVGEVAMFIAGPAIVISFLVAAVSSVLSGLCYAEFGTRVSWTGSAYLYSYISVGELWAFVTAWNLILSYVVVTGSVARAWSIAFDSLIGNRIFQALEGTFSPYMPYYLAKYPDFVALSLVLLLTGVLVLGARESVLVGKISTGINLSVLSFIILSGFIKGDLHNWKLTEQDYTLNTSESGDIYSLGPLGSGGFVPFDYDGILHGAALCFYSFVGFDDIVTKGEEAPNPHRSIPISIMSTVFICFLAYFGVSATLTLMVPYYQIQPDSPFPQAFIHVGWGPARYVVAVGILCFLLYRLQSSLFPVPQVIQEMAEDGLLFRGLARTHPRTKTPIMATVSSGILAGIMALLFEFSNLVDLMSIGHLLVYTVVAFFVLVLRYQPDWNLSKNEKTEDKIQMKPLVKENPLDSEPEAGSSKTLKSLWLPVSSSPTQKSAQIVYRCAFLLVLLLIILSLILAQWPSQVFSGDPVLTTVAVLLLLLITGVTAIIWRQPQDPSPLPFRVPALPVLPLVSIFVNVYLMMQTTSGTWALFGIWNAIADLTSSTLSRMRCQDVHQFGQKLVRRQQLKPTEGLESPKARHLNTLDLVVLGVASTLGAGVYILVGEVAMFIAGPAIVISFLVAALSSALSGLCYAEFGTRVSWTGSAHLYSYISVGELWAFVTGWNLILAYVIAVASVARAWSHTFDSLIGNHTSQVLEGTFFPYMPYFLATYPDFVAMAVLLLLPGLLALGAPESTLHYKVFTGINVSVLSFIIISGFIKGDLHNWKLTEQDYTLNTSESTSRLGPLGSRGFAPLGFDGILQGAALCFYMFIGFDAIVTKGEEALNPQRSIPMSTMIMIIICFVVCFGVSAALTLMVPYYQIHPESPLPEAFLLVGWGPARYVVAVGALCALTSRYQPDQKFSKKEKTEEEIEMKPKLEEKPPEPVSEAGNSDILKSLWFPTGTIPTGKSGQIVYGCAFLLVLLLAILSLVLAQWPSQVFSGDPVLTTVAVLLLLLITGVTVIIWRQPQNPSPLPFRIIASSTMSTIVRQYVRQFGQRLVRRRGEDTIKESDGLKIHLSATELVFLGVGRNLGAGLYIVLGAVAKYVAGPAIVVSFLVAGLSSLLSRLCYVEFDARVPRSSSAYVCSYVTMGQLWAFVVGWNIILLFLIAIACAARAWRYAFDSLIGDHVSQKLEETVPLHAPYFLATDADFFALGLVLLLAGAGGFVPFDFEGVVQGSATCFYAFVGFAAIAARERGDLKPQRSISLISLLMCFLAYFAVSGALTLMVPYYQIHHHSPLPEAFLHVGWGPARYVVAVGVLCALMSRSVSRFLPVYCQKLMHPSPWD</sequence>
<dbReference type="EMBL" id="CM043041">
    <property type="protein sequence ID" value="KAI4571114.1"/>
    <property type="molecule type" value="Genomic_DNA"/>
</dbReference>
<name>A0ACB9UHZ7_9CETA</name>
<comment type="caution">
    <text evidence="1">The sequence shown here is derived from an EMBL/GenBank/DDBJ whole genome shotgun (WGS) entry which is preliminary data.</text>
</comment>
<keyword evidence="2" id="KW-1185">Reference proteome</keyword>
<organism evidence="1 2">
    <name type="scientific">Ovis ammon polii x Ovis aries</name>
    <dbReference type="NCBI Taxonomy" id="2918886"/>
    <lineage>
        <taxon>Eukaryota</taxon>
        <taxon>Metazoa</taxon>
        <taxon>Chordata</taxon>
        <taxon>Craniata</taxon>
        <taxon>Vertebrata</taxon>
        <taxon>Euteleostomi</taxon>
        <taxon>Mammalia</taxon>
        <taxon>Eutheria</taxon>
        <taxon>Laurasiatheria</taxon>
        <taxon>Artiodactyla</taxon>
        <taxon>Ruminantia</taxon>
        <taxon>Pecora</taxon>
        <taxon>Bovidae</taxon>
        <taxon>Caprinae</taxon>
        <taxon>Ovis</taxon>
    </lineage>
</organism>
<reference evidence="1" key="1">
    <citation type="submission" date="2022-03" db="EMBL/GenBank/DDBJ databases">
        <title>Genomic analyses of argali, domestic sheep and their hybrids provide insights into chromosomal evolution, heterosis and genetic basis of agronomic traits.</title>
        <authorList>
            <person name="Li M."/>
        </authorList>
    </citation>
    <scope>NUCLEOTIDE SEQUENCE</scope>
    <source>
        <strain evidence="1">F1 hybrid</strain>
    </source>
</reference>
<gene>
    <name evidence="1" type="ORF">MJG53_013220</name>
</gene>
<dbReference type="Proteomes" id="UP001057279">
    <property type="component" value="Linkage Group LG16"/>
</dbReference>
<proteinExistence type="predicted"/>